<keyword evidence="2" id="KW-1185">Reference proteome</keyword>
<organism evidence="1 2">
    <name type="scientific">Brevibacillus formosus</name>
    <dbReference type="NCBI Taxonomy" id="54913"/>
    <lineage>
        <taxon>Bacteria</taxon>
        <taxon>Bacillati</taxon>
        <taxon>Bacillota</taxon>
        <taxon>Bacilli</taxon>
        <taxon>Bacillales</taxon>
        <taxon>Paenibacillaceae</taxon>
        <taxon>Brevibacillus</taxon>
    </lineage>
</organism>
<dbReference type="EMBL" id="BJOL01000006">
    <property type="protein sequence ID" value="GED57173.1"/>
    <property type="molecule type" value="Genomic_DNA"/>
</dbReference>
<dbReference type="Proteomes" id="UP000319498">
    <property type="component" value="Unassembled WGS sequence"/>
</dbReference>
<reference evidence="1 2" key="1">
    <citation type="submission" date="2019-06" db="EMBL/GenBank/DDBJ databases">
        <title>Whole genome shotgun sequence of Brevibacillus formosus NBRC 15716.</title>
        <authorList>
            <person name="Hosoyama A."/>
            <person name="Uohara A."/>
            <person name="Ohji S."/>
            <person name="Ichikawa N."/>
        </authorList>
    </citation>
    <scope>NUCLEOTIDE SEQUENCE [LARGE SCALE GENOMIC DNA]</scope>
    <source>
        <strain evidence="1 2">NBRC 15716</strain>
    </source>
</reference>
<dbReference type="Gene3D" id="3.30.460.10">
    <property type="entry name" value="Beta Polymerase, domain 2"/>
    <property type="match status" value="1"/>
</dbReference>
<protein>
    <submittedName>
        <fullName evidence="1">Uncharacterized protein</fullName>
    </submittedName>
</protein>
<dbReference type="InterPro" id="IPR043519">
    <property type="entry name" value="NT_sf"/>
</dbReference>
<proteinExistence type="predicted"/>
<evidence type="ECO:0000313" key="2">
    <source>
        <dbReference type="Proteomes" id="UP000319498"/>
    </source>
</evidence>
<sequence length="234" mass="28106">MNTEITIKHEISSLLKNSTEANNFINLLSQLGELLFFGGSIRDYYINKKYESLPRDFDIAIKFDVNKSSQTSDDLECLIKRYSHKKNRFGGYKVQVENVEFDIWDMHNTWAFREKKVLAKEENLIKTVYLNIDGIVYNYNKNILYYEEINKSLENQLIDIVLEDNPQKKLNLLRAIIFKNKYCFQYSNELIEEFRKEIRFNSDFDNELYQLQFTHYKEERLSFEKIHEEIGLLK</sequence>
<dbReference type="RefSeq" id="WP_106786222.1">
    <property type="nucleotide sequence ID" value="NZ_BJOL01000006.1"/>
</dbReference>
<accession>A0ABQ0T836</accession>
<evidence type="ECO:0000313" key="1">
    <source>
        <dbReference type="EMBL" id="GED57173.1"/>
    </source>
</evidence>
<comment type="caution">
    <text evidence="1">The sequence shown here is derived from an EMBL/GenBank/DDBJ whole genome shotgun (WGS) entry which is preliminary data.</text>
</comment>
<gene>
    <name evidence="1" type="ORF">BFO01nite_13050</name>
</gene>
<name>A0ABQ0T836_9BACL</name>